<protein>
    <submittedName>
        <fullName evidence="1">Uncharacterized protein</fullName>
    </submittedName>
</protein>
<dbReference type="AlphaFoldDB" id="A0A0V0YYN6"/>
<comment type="caution">
    <text evidence="1">The sequence shown here is derived from an EMBL/GenBank/DDBJ whole genome shotgun (WGS) entry which is preliminary data.</text>
</comment>
<reference evidence="1 2" key="1">
    <citation type="submission" date="2015-01" db="EMBL/GenBank/DDBJ databases">
        <title>Evolution of Trichinella species and genotypes.</title>
        <authorList>
            <person name="Korhonen P.K."/>
            <person name="Edoardo P."/>
            <person name="Giuseppe L.R."/>
            <person name="Gasser R.B."/>
        </authorList>
    </citation>
    <scope>NUCLEOTIDE SEQUENCE [LARGE SCALE GENOMIC DNA]</scope>
    <source>
        <strain evidence="1">ISS2496</strain>
    </source>
</reference>
<dbReference type="EMBL" id="JYDQ01001626">
    <property type="protein sequence ID" value="KRY04906.1"/>
    <property type="molecule type" value="Genomic_DNA"/>
</dbReference>
<sequence>MANNPPRQRRQKSFLLPLEHCVGFPLKRKG</sequence>
<evidence type="ECO:0000313" key="1">
    <source>
        <dbReference type="EMBL" id="KRY04906.1"/>
    </source>
</evidence>
<organism evidence="1 2">
    <name type="scientific">Trichinella patagoniensis</name>
    <dbReference type="NCBI Taxonomy" id="990121"/>
    <lineage>
        <taxon>Eukaryota</taxon>
        <taxon>Metazoa</taxon>
        <taxon>Ecdysozoa</taxon>
        <taxon>Nematoda</taxon>
        <taxon>Enoplea</taxon>
        <taxon>Dorylaimia</taxon>
        <taxon>Trichinellida</taxon>
        <taxon>Trichinellidae</taxon>
        <taxon>Trichinella</taxon>
    </lineage>
</organism>
<proteinExistence type="predicted"/>
<name>A0A0V0YYN6_9BILA</name>
<dbReference type="Proteomes" id="UP000054783">
    <property type="component" value="Unassembled WGS sequence"/>
</dbReference>
<keyword evidence="2" id="KW-1185">Reference proteome</keyword>
<gene>
    <name evidence="1" type="ORF">T12_11770</name>
</gene>
<accession>A0A0V0YYN6</accession>
<evidence type="ECO:0000313" key="2">
    <source>
        <dbReference type="Proteomes" id="UP000054783"/>
    </source>
</evidence>